<reference evidence="2 3" key="1">
    <citation type="journal article" date="1998" name="DNA Res.">
        <title>Complete sequence and gene organization of the genome of a hyper-thermophilic archaebacterium, Pyrococcus horikoshii OT3.</title>
        <authorList>
            <person name="Kawarabayasi Y."/>
            <person name="Sawada M."/>
            <person name="Horikawa H."/>
            <person name="Haikawa Y."/>
            <person name="Hino Y."/>
            <person name="Yamamoto S."/>
            <person name="Sekine M."/>
            <person name="Baba S."/>
            <person name="Kosugi H."/>
            <person name="Hosoyama A."/>
            <person name="Nagai Y."/>
            <person name="Sakai M."/>
            <person name="Ogura K."/>
            <person name="Otuka R."/>
            <person name="Nakazawa H."/>
            <person name="Takamiya M."/>
            <person name="Ohfuku Y."/>
            <person name="Funahashi T."/>
            <person name="Tanaka T."/>
            <person name="Kudoh Y."/>
            <person name="Yamazaki J."/>
            <person name="Kushida N."/>
            <person name="Oguchi A."/>
            <person name="Aoki K."/>
            <person name="Nakamura Y."/>
            <person name="Robb T.F."/>
            <person name="Horikoshi K."/>
            <person name="Masuchi Y."/>
            <person name="Shizuya H."/>
            <person name="Kikuchi H."/>
        </authorList>
    </citation>
    <scope>NUCLEOTIDE SEQUENCE [LARGE SCALE GENOMIC DNA]</scope>
    <source>
        <strain evidence="3">ATCC 700860 / DSM 12428 / JCM 9974 / NBRC 100139 / OT-3</strain>
    </source>
</reference>
<gene>
    <name evidence="2" type="ordered locus">PH1834</name>
</gene>
<keyword evidence="1" id="KW-0812">Transmembrane</keyword>
<dbReference type="EnsemblBacteria" id="BAA30954">
    <property type="protein sequence ID" value="BAA30954"/>
    <property type="gene ID" value="BAA30954"/>
</dbReference>
<accession>O59498</accession>
<keyword evidence="1" id="KW-1133">Transmembrane helix</keyword>
<dbReference type="EMBL" id="BA000001">
    <property type="protein sequence ID" value="BAA30954.1"/>
    <property type="molecule type" value="Genomic_DNA"/>
</dbReference>
<organism evidence="2 3">
    <name type="scientific">Pyrococcus horikoshii (strain ATCC 700860 / DSM 12428 / JCM 9974 / NBRC 100139 / OT-3)</name>
    <dbReference type="NCBI Taxonomy" id="70601"/>
    <lineage>
        <taxon>Archaea</taxon>
        <taxon>Methanobacteriati</taxon>
        <taxon>Methanobacteriota</taxon>
        <taxon>Thermococci</taxon>
        <taxon>Thermococcales</taxon>
        <taxon>Thermococcaceae</taxon>
        <taxon>Pyrococcus</taxon>
    </lineage>
</organism>
<keyword evidence="1" id="KW-0472">Membrane</keyword>
<dbReference type="Proteomes" id="UP000000752">
    <property type="component" value="Chromosome"/>
</dbReference>
<sequence length="111" mass="11601">MAPPSIMISLASFVSPLTIFTPYSFAPLLIPLAIPLNVFSSVFSGTPREKKNASGNPPIAAMSLTFIVTTFFPASSGVIKSGTSVLHTSMSDVTNNQESLNLTKPASSPKA</sequence>
<dbReference type="KEGG" id="pho:PH1834"/>
<dbReference type="PIR" id="C71195">
    <property type="entry name" value="C71195"/>
</dbReference>
<name>O59498_PYRHO</name>
<evidence type="ECO:0000256" key="1">
    <source>
        <dbReference type="SAM" id="Phobius"/>
    </source>
</evidence>
<keyword evidence="3" id="KW-1185">Reference proteome</keyword>
<dbReference type="AlphaFoldDB" id="O59498"/>
<evidence type="ECO:0000313" key="3">
    <source>
        <dbReference type="Proteomes" id="UP000000752"/>
    </source>
</evidence>
<feature type="transmembrane region" description="Helical" evidence="1">
    <location>
        <begin position="20"/>
        <end position="39"/>
    </location>
</feature>
<proteinExistence type="predicted"/>
<feature type="transmembrane region" description="Helical" evidence="1">
    <location>
        <begin position="59"/>
        <end position="79"/>
    </location>
</feature>
<evidence type="ECO:0000313" key="2">
    <source>
        <dbReference type="EMBL" id="BAA30954.1"/>
    </source>
</evidence>
<protein>
    <submittedName>
        <fullName evidence="2">Uncharacterized protein</fullName>
    </submittedName>
</protein>